<sequence length="212" mass="23916">MTILRLVAHLVARPESLGPIVVVDNGIVGLGRYKYHFVRGDDLEAAVTREAAKRDEVHFRGGRVTEIRQAGQSVEAIVDGEILRADRVFDSVLRHGPVRIDGWLIFRGWYVRTAEPAFDSAVPTFFDFRTSQSRAASFVGCRPQAWLDSHHRDQNLLDAVAGDPALLEQVFPTCSTEQVLHFLDEENSLPQEGKLFARLPPSLYSAMRRRHR</sequence>
<dbReference type="Proteomes" id="UP000215563">
    <property type="component" value="Unassembled WGS sequence"/>
</dbReference>
<dbReference type="OrthoDB" id="24355at2"/>
<evidence type="ECO:0000313" key="1">
    <source>
        <dbReference type="EMBL" id="OXM50404.1"/>
    </source>
</evidence>
<dbReference type="RefSeq" id="WP_039794787.1">
    <property type="nucleotide sequence ID" value="NZ_KB913032.1"/>
</dbReference>
<proteinExistence type="predicted"/>
<comment type="caution">
    <text evidence="1">The sequence shown here is derived from an EMBL/GenBank/DDBJ whole genome shotgun (WGS) entry which is preliminary data.</text>
</comment>
<organism evidence="1 2">
    <name type="scientific">Amycolatopsis alba DSM 44262</name>
    <dbReference type="NCBI Taxonomy" id="1125972"/>
    <lineage>
        <taxon>Bacteria</taxon>
        <taxon>Bacillati</taxon>
        <taxon>Actinomycetota</taxon>
        <taxon>Actinomycetes</taxon>
        <taxon>Pseudonocardiales</taxon>
        <taxon>Pseudonocardiaceae</taxon>
        <taxon>Amycolatopsis</taxon>
    </lineage>
</organism>
<keyword evidence="2" id="KW-1185">Reference proteome</keyword>
<dbReference type="Pfam" id="PF05834">
    <property type="entry name" value="Lycopene_cycl"/>
    <property type="match status" value="1"/>
</dbReference>
<name>A0A229RVM5_AMYAL</name>
<protein>
    <submittedName>
        <fullName evidence="1">Uncharacterized protein</fullName>
    </submittedName>
</protein>
<evidence type="ECO:0000313" key="2">
    <source>
        <dbReference type="Proteomes" id="UP000215563"/>
    </source>
</evidence>
<accession>A0A229RVM5</accession>
<dbReference type="EMBL" id="NMQU01000041">
    <property type="protein sequence ID" value="OXM50404.1"/>
    <property type="molecule type" value="Genomic_DNA"/>
</dbReference>
<reference evidence="1 2" key="1">
    <citation type="submission" date="2017-07" db="EMBL/GenBank/DDBJ databases">
        <title>Amycolatopsis alba DSM 44262 Genome sequencing and assembly.</title>
        <authorList>
            <person name="Kaur N."/>
            <person name="Mayilraj S."/>
        </authorList>
    </citation>
    <scope>NUCLEOTIDE SEQUENCE [LARGE SCALE GENOMIC DNA]</scope>
    <source>
        <strain evidence="1 2">DSM 44262</strain>
    </source>
</reference>
<gene>
    <name evidence="1" type="ORF">CFP75_16025</name>
</gene>
<dbReference type="AlphaFoldDB" id="A0A229RVM5"/>